<dbReference type="Gene3D" id="3.40.50.1010">
    <property type="entry name" value="5'-nuclease"/>
    <property type="match status" value="1"/>
</dbReference>
<dbReference type="RefSeq" id="WP_015775018.1">
    <property type="nucleotide sequence ID" value="NC_013173.1"/>
</dbReference>
<dbReference type="KEGG" id="dba:Dbac_2854"/>
<name>C7LUL4_DESBD</name>
<dbReference type="CDD" id="cd18685">
    <property type="entry name" value="PIN_VapC-like"/>
    <property type="match status" value="1"/>
</dbReference>
<dbReference type="Pfam" id="PF11848">
    <property type="entry name" value="DUF3368"/>
    <property type="match status" value="1"/>
</dbReference>
<reference evidence="1 2" key="1">
    <citation type="journal article" date="2009" name="Stand. Genomic Sci.">
        <title>Complete genome sequence of Desulfomicrobium baculatum type strain (X).</title>
        <authorList>
            <person name="Copeland A."/>
            <person name="Spring S."/>
            <person name="Goker M."/>
            <person name="Schneider S."/>
            <person name="Lapidus A."/>
            <person name="Del Rio T.G."/>
            <person name="Tice H."/>
            <person name="Cheng J.F."/>
            <person name="Chen F."/>
            <person name="Nolan M."/>
            <person name="Bruce D."/>
            <person name="Goodwin L."/>
            <person name="Pitluck S."/>
            <person name="Ivanova N."/>
            <person name="Mavrommatis K."/>
            <person name="Ovchinnikova G."/>
            <person name="Pati A."/>
            <person name="Chen A."/>
            <person name="Palaniappan K."/>
            <person name="Land M."/>
            <person name="Hauser L."/>
            <person name="Chang Y.J."/>
            <person name="Jeffries C.C."/>
            <person name="Meincke L."/>
            <person name="Sims D."/>
            <person name="Brettin T."/>
            <person name="Detter J.C."/>
            <person name="Han C."/>
            <person name="Chain P."/>
            <person name="Bristow J."/>
            <person name="Eisen J.A."/>
            <person name="Markowitz V."/>
            <person name="Hugenholtz P."/>
            <person name="Kyrpides N.C."/>
            <person name="Klenk H.P."/>
            <person name="Lucas S."/>
        </authorList>
    </citation>
    <scope>NUCLEOTIDE SEQUENCE [LARGE SCALE GENOMIC DNA]</scope>
    <source>
        <strain evidence="2">DSM 4028 / VKM B-1378 / X</strain>
    </source>
</reference>
<gene>
    <name evidence="1" type="ordered locus">Dbac_2854</name>
</gene>
<organism evidence="1 2">
    <name type="scientific">Desulfomicrobium baculatum (strain DSM 4028 / VKM B-1378 / X)</name>
    <name type="common">Desulfovibrio baculatus</name>
    <dbReference type="NCBI Taxonomy" id="525897"/>
    <lineage>
        <taxon>Bacteria</taxon>
        <taxon>Pseudomonadati</taxon>
        <taxon>Thermodesulfobacteriota</taxon>
        <taxon>Desulfovibrionia</taxon>
        <taxon>Desulfovibrionales</taxon>
        <taxon>Desulfomicrobiaceae</taxon>
        <taxon>Desulfomicrobium</taxon>
    </lineage>
</organism>
<dbReference type="AlphaFoldDB" id="C7LUL4"/>
<dbReference type="InterPro" id="IPR029060">
    <property type="entry name" value="PIN-like_dom_sf"/>
</dbReference>
<evidence type="ECO:0008006" key="3">
    <source>
        <dbReference type="Google" id="ProtNLM"/>
    </source>
</evidence>
<evidence type="ECO:0000313" key="2">
    <source>
        <dbReference type="Proteomes" id="UP000002216"/>
    </source>
</evidence>
<dbReference type="STRING" id="525897.Dbac_2854"/>
<dbReference type="EMBL" id="CP001629">
    <property type="protein sequence ID" value="ACU90929.1"/>
    <property type="molecule type" value="Genomic_DNA"/>
</dbReference>
<dbReference type="HOGENOM" id="CLU_131358_1_0_7"/>
<evidence type="ECO:0000313" key="1">
    <source>
        <dbReference type="EMBL" id="ACU90929.1"/>
    </source>
</evidence>
<dbReference type="InterPro" id="IPR021799">
    <property type="entry name" value="PIN-like_prokaryotic"/>
</dbReference>
<sequence>MLLLVSDANILIDMDEGGLLASMFSLDCQFIVPDILFTEELEELHAHVLDLGLEQKSLSSESMIATVRMAQIYKRTSRNDLFALSLAKQEHCPLLTDDKHLKEAAEKEDIIVHGTIWLVEELVRTGKISAHIAKSAYEKMEQSGRRLPWKTAIDRLKRL</sequence>
<dbReference type="eggNOG" id="COG1412">
    <property type="taxonomic scope" value="Bacteria"/>
</dbReference>
<keyword evidence="2" id="KW-1185">Reference proteome</keyword>
<protein>
    <recommendedName>
        <fullName evidence="3">DUF3368 domain-containing protein</fullName>
    </recommendedName>
</protein>
<dbReference type="OrthoDB" id="7359859at2"/>
<dbReference type="SUPFAM" id="SSF88723">
    <property type="entry name" value="PIN domain-like"/>
    <property type="match status" value="1"/>
</dbReference>
<proteinExistence type="predicted"/>
<dbReference type="Proteomes" id="UP000002216">
    <property type="component" value="Chromosome"/>
</dbReference>
<accession>C7LUL4</accession>